<name>A0ABT2HT90_9MICC</name>
<gene>
    <name evidence="2" type="ORF">M3B43_11470</name>
</gene>
<keyword evidence="3" id="KW-1185">Reference proteome</keyword>
<feature type="region of interest" description="Disordered" evidence="1">
    <location>
        <begin position="20"/>
        <end position="49"/>
    </location>
</feature>
<sequence length="392" mass="42372">METTISTAAAGKAVAGVVLRRDDPGQAPQPRLRDRARPARGRQHLDQPEPLTLTDRLTKVLARSDADLSALETLALEVDRHASLSTLLAEYDVFAREAQIDRWATLLDVAPFPENLADGVFTSPYYETLKSAPARHEAVGYLAAVALTELAPRLRPGDDKADPAAQLADMLDQASQKLRPGKRTWARVAGLIPTPAESLADDIQTALTDRQALIEAGARELLHAAQDAGAAWVTKLGQPGSRSEARERWKAHATTVALYRYRHEVTGTAPLGDAKAVTTADQTAEYRFAQAEVASAPQHPKEELWPTVTHPTTRPITRLVRRGFTSPLRGRDPSQMSFVYRQIVLRCLLKRAAIERTLSPLVLAVLIASTSSGVGGVLGGLLGSVTTSKSLC</sequence>
<protein>
    <submittedName>
        <fullName evidence="2">Uncharacterized protein</fullName>
    </submittedName>
</protein>
<accession>A0ABT2HT90</accession>
<comment type="caution">
    <text evidence="2">The sequence shown here is derived from an EMBL/GenBank/DDBJ whole genome shotgun (WGS) entry which is preliminary data.</text>
</comment>
<dbReference type="EMBL" id="JALXMO010000050">
    <property type="protein sequence ID" value="MCT1607923.1"/>
    <property type="molecule type" value="Genomic_DNA"/>
</dbReference>
<feature type="compositionally biased region" description="Basic and acidic residues" evidence="1">
    <location>
        <begin position="31"/>
        <end position="47"/>
    </location>
</feature>
<evidence type="ECO:0000256" key="1">
    <source>
        <dbReference type="SAM" id="MobiDB-lite"/>
    </source>
</evidence>
<evidence type="ECO:0000313" key="3">
    <source>
        <dbReference type="Proteomes" id="UP001205046"/>
    </source>
</evidence>
<proteinExistence type="predicted"/>
<reference evidence="2 3" key="1">
    <citation type="submission" date="2022-04" db="EMBL/GenBank/DDBJ databases">
        <title>Human microbiome associated bacterial genomes.</title>
        <authorList>
            <person name="Sandstrom S."/>
            <person name="Salamzade R."/>
            <person name="Kalan L.R."/>
        </authorList>
    </citation>
    <scope>NUCLEOTIDE SEQUENCE [LARGE SCALE GENOMIC DNA]</scope>
    <source>
        <strain evidence="3">p3-SID767</strain>
    </source>
</reference>
<dbReference type="Proteomes" id="UP001205046">
    <property type="component" value="Unassembled WGS sequence"/>
</dbReference>
<organism evidence="2 3">
    <name type="scientific">Nesterenkonia massiliensis</name>
    <dbReference type="NCBI Taxonomy" id="1232429"/>
    <lineage>
        <taxon>Bacteria</taxon>
        <taxon>Bacillati</taxon>
        <taxon>Actinomycetota</taxon>
        <taxon>Actinomycetes</taxon>
        <taxon>Micrococcales</taxon>
        <taxon>Micrococcaceae</taxon>
        <taxon>Nesterenkonia</taxon>
    </lineage>
</organism>
<evidence type="ECO:0000313" key="2">
    <source>
        <dbReference type="EMBL" id="MCT1607923.1"/>
    </source>
</evidence>